<evidence type="ECO:0000313" key="2">
    <source>
        <dbReference type="Proteomes" id="UP000241899"/>
    </source>
</evidence>
<accession>A0A2T4JG90</accession>
<evidence type="ECO:0000313" key="1">
    <source>
        <dbReference type="EMBL" id="PTE16932.1"/>
    </source>
</evidence>
<keyword evidence="2" id="KW-1185">Reference proteome</keyword>
<dbReference type="OrthoDB" id="7876148at2"/>
<protein>
    <submittedName>
        <fullName evidence="1">Uncharacterized protein</fullName>
    </submittedName>
</protein>
<gene>
    <name evidence="1" type="ORF">C5F46_11750</name>
</gene>
<dbReference type="AlphaFoldDB" id="A0A2T4JG90"/>
<sequence length="87" mass="9282">MALIDDLAEALADDTLLAMDNLSNDRLYLEVAKAIGALSPSLQEAFLTACRLRLAEQRGRRFLEATLRAAETGTAAPVAPPEPESGL</sequence>
<reference evidence="1 2" key="1">
    <citation type="submission" date="2018-03" db="EMBL/GenBank/DDBJ databases">
        <title>Rhodobacter veldkampii.</title>
        <authorList>
            <person name="Meyer T.E."/>
            <person name="Miller S."/>
            <person name="Lodha T."/>
            <person name="Gandham S."/>
            <person name="Chintalapati S."/>
            <person name="Chintalapati V.R."/>
        </authorList>
    </citation>
    <scope>NUCLEOTIDE SEQUENCE [LARGE SCALE GENOMIC DNA]</scope>
    <source>
        <strain evidence="1 2">DSM 11550</strain>
    </source>
</reference>
<dbReference type="RefSeq" id="WP_107325543.1">
    <property type="nucleotide sequence ID" value="NZ_NHSP01000052.1"/>
</dbReference>
<dbReference type="Proteomes" id="UP000241899">
    <property type="component" value="Unassembled WGS sequence"/>
</dbReference>
<organism evidence="1 2">
    <name type="scientific">Phaeovulum veldkampii DSM 11550</name>
    <dbReference type="NCBI Taxonomy" id="1185920"/>
    <lineage>
        <taxon>Bacteria</taxon>
        <taxon>Pseudomonadati</taxon>
        <taxon>Pseudomonadota</taxon>
        <taxon>Alphaproteobacteria</taxon>
        <taxon>Rhodobacterales</taxon>
        <taxon>Paracoccaceae</taxon>
        <taxon>Phaeovulum</taxon>
    </lineage>
</organism>
<proteinExistence type="predicted"/>
<dbReference type="EMBL" id="PZKF01000028">
    <property type="protein sequence ID" value="PTE16932.1"/>
    <property type="molecule type" value="Genomic_DNA"/>
</dbReference>
<name>A0A2T4JG90_9RHOB</name>
<comment type="caution">
    <text evidence="1">The sequence shown here is derived from an EMBL/GenBank/DDBJ whole genome shotgun (WGS) entry which is preliminary data.</text>
</comment>